<dbReference type="EMBL" id="KI392560">
    <property type="protein sequence ID" value="ERN13955.1"/>
    <property type="molecule type" value="Genomic_DNA"/>
</dbReference>
<dbReference type="Proteomes" id="UP000017836">
    <property type="component" value="Unassembled WGS sequence"/>
</dbReference>
<keyword evidence="3" id="KW-1185">Reference proteome</keyword>
<proteinExistence type="predicted"/>
<dbReference type="AlphaFoldDB" id="W1Q0Z9"/>
<sequence length="222" mass="24297">MVKRLRVLLQSQDTTIPEKRKSTQLSKRALSSLDVSPFVPAASNEGVDLPLRPKKHAKTKASPSLTLPSEGDFLNSSGPSKPDIPSSDPLDLISKEPTIIAEVPPLAVTGSSSLPLSMSSTVSNMNTLLVETLLWSSLQEIKKCPLPDLAAKIIVVRDCAIALRVVSYDKETFDQFEALLKDLEYWGVEILQRESEVQALLQDLLGFLRGESSSASKFHEEL</sequence>
<reference evidence="3" key="1">
    <citation type="journal article" date="2013" name="Science">
        <title>The Amborella genome and the evolution of flowering plants.</title>
        <authorList>
            <consortium name="Amborella Genome Project"/>
        </authorList>
    </citation>
    <scope>NUCLEOTIDE SEQUENCE [LARGE SCALE GENOMIC DNA]</scope>
</reference>
<accession>W1Q0Z9</accession>
<gene>
    <name evidence="2" type="ORF">AMTR_s00021p00140800</name>
</gene>
<evidence type="ECO:0000256" key="1">
    <source>
        <dbReference type="SAM" id="MobiDB-lite"/>
    </source>
</evidence>
<dbReference type="Gramene" id="ERN13955">
    <property type="protein sequence ID" value="ERN13955"/>
    <property type="gene ID" value="AMTR_s00021p00140800"/>
</dbReference>
<organism evidence="2 3">
    <name type="scientific">Amborella trichopoda</name>
    <dbReference type="NCBI Taxonomy" id="13333"/>
    <lineage>
        <taxon>Eukaryota</taxon>
        <taxon>Viridiplantae</taxon>
        <taxon>Streptophyta</taxon>
        <taxon>Embryophyta</taxon>
        <taxon>Tracheophyta</taxon>
        <taxon>Spermatophyta</taxon>
        <taxon>Magnoliopsida</taxon>
        <taxon>Amborellales</taxon>
        <taxon>Amborellaceae</taxon>
        <taxon>Amborella</taxon>
    </lineage>
</organism>
<protein>
    <submittedName>
        <fullName evidence="2">Uncharacterized protein</fullName>
    </submittedName>
</protein>
<evidence type="ECO:0000313" key="2">
    <source>
        <dbReference type="EMBL" id="ERN13955.1"/>
    </source>
</evidence>
<evidence type="ECO:0000313" key="3">
    <source>
        <dbReference type="Proteomes" id="UP000017836"/>
    </source>
</evidence>
<dbReference type="HOGENOM" id="CLU_1246845_0_0_1"/>
<name>W1Q0Z9_AMBTC</name>
<feature type="region of interest" description="Disordered" evidence="1">
    <location>
        <begin position="39"/>
        <end position="88"/>
    </location>
</feature>